<dbReference type="HOGENOM" id="CLU_015803_1_2_10"/>
<feature type="transmembrane region" description="Helical" evidence="6">
    <location>
        <begin position="345"/>
        <end position="366"/>
    </location>
</feature>
<proteinExistence type="inferred from homology"/>
<evidence type="ECO:0000256" key="6">
    <source>
        <dbReference type="HAMAP-Rule" id="MF_01844"/>
    </source>
</evidence>
<dbReference type="Gene3D" id="1.20.1530.10">
    <property type="entry name" value="Na+/H+ antiporter like domain"/>
    <property type="match status" value="1"/>
</dbReference>
<feature type="transmembrane region" description="Helical" evidence="6">
    <location>
        <begin position="163"/>
        <end position="185"/>
    </location>
</feature>
<evidence type="ECO:0000313" key="8">
    <source>
        <dbReference type="Proteomes" id="UP000018439"/>
    </source>
</evidence>
<evidence type="ECO:0000256" key="2">
    <source>
        <dbReference type="ARBA" id="ARBA00022475"/>
    </source>
</evidence>
<feature type="transmembrane region" description="Helical" evidence="6">
    <location>
        <begin position="71"/>
        <end position="91"/>
    </location>
</feature>
<protein>
    <recommendedName>
        <fullName evidence="6">Na(+)/H(+) antiporter NhaA</fullName>
    </recommendedName>
    <alternativeName>
        <fullName evidence="6">Sodium/proton antiporter NhaA</fullName>
    </alternativeName>
</protein>
<feature type="transmembrane region" description="Helical" evidence="6">
    <location>
        <begin position="21"/>
        <end position="40"/>
    </location>
</feature>
<dbReference type="InterPro" id="IPR023171">
    <property type="entry name" value="Na/H_antiporter_dom_sf"/>
</dbReference>
<dbReference type="Pfam" id="PF06965">
    <property type="entry name" value="Na_H_antiport_1"/>
    <property type="match status" value="1"/>
</dbReference>
<evidence type="ECO:0000313" key="7">
    <source>
        <dbReference type="EMBL" id="EGJ71668.1"/>
    </source>
</evidence>
<dbReference type="EMBL" id="CM001167">
    <property type="protein sequence ID" value="EGJ71668.1"/>
    <property type="molecule type" value="Genomic_DNA"/>
</dbReference>
<organism evidence="7 8">
    <name type="scientific">Bacteroides coprosuis DSM 18011</name>
    <dbReference type="NCBI Taxonomy" id="679937"/>
    <lineage>
        <taxon>Bacteria</taxon>
        <taxon>Pseudomonadati</taxon>
        <taxon>Bacteroidota</taxon>
        <taxon>Bacteroidia</taxon>
        <taxon>Bacteroidales</taxon>
        <taxon>Bacteroidaceae</taxon>
        <taxon>Bacteroides</taxon>
    </lineage>
</organism>
<keyword evidence="2 6" id="KW-1003">Cell membrane</keyword>
<feature type="transmembrane region" description="Helical" evidence="6">
    <location>
        <begin position="137"/>
        <end position="156"/>
    </location>
</feature>
<dbReference type="AlphaFoldDB" id="F3ZPT1"/>
<comment type="similarity">
    <text evidence="6">Belongs to the NhaA Na(+)/H(+) (TC 2.A.33) antiporter family.</text>
</comment>
<gene>
    <name evidence="6" type="primary">nhaA</name>
    <name evidence="7" type="ORF">Bcop_1473</name>
</gene>
<accession>F3ZPT1</accession>
<dbReference type="eggNOG" id="COG3004">
    <property type="taxonomic scope" value="Bacteria"/>
</dbReference>
<dbReference type="NCBIfam" id="TIGR00773">
    <property type="entry name" value="NhaA"/>
    <property type="match status" value="1"/>
</dbReference>
<comment type="catalytic activity">
    <reaction evidence="6">
        <text>Na(+)(in) + 2 H(+)(out) = Na(+)(out) + 2 H(+)(in)</text>
        <dbReference type="Rhea" id="RHEA:29251"/>
        <dbReference type="ChEBI" id="CHEBI:15378"/>
        <dbReference type="ChEBI" id="CHEBI:29101"/>
    </reaction>
</comment>
<reference evidence="7 8" key="1">
    <citation type="journal article" date="2011" name="Stand. Genomic Sci.">
        <title>Non-contiguous finished genome sequence of Bacteroides coprosuis type strain (PC139).</title>
        <authorList>
            <person name="Land M."/>
            <person name="Held B."/>
            <person name="Gronow S."/>
            <person name="Abt B."/>
            <person name="Lucas S."/>
            <person name="Del Rio T.G."/>
            <person name="Nolan M."/>
            <person name="Tice H."/>
            <person name="Cheng J.F."/>
            <person name="Pitluck S."/>
            <person name="Liolios K."/>
            <person name="Pagani I."/>
            <person name="Ivanova N."/>
            <person name="Mavromatis K."/>
            <person name="Mikhailova N."/>
            <person name="Pati A."/>
            <person name="Tapia R."/>
            <person name="Han C."/>
            <person name="Goodwin L."/>
            <person name="Chen A."/>
            <person name="Palaniappan K."/>
            <person name="Hauser L."/>
            <person name="Brambilla E.M."/>
            <person name="Rohde M."/>
            <person name="Goker M."/>
            <person name="Detter J.C."/>
            <person name="Woyke T."/>
            <person name="Bristow J."/>
            <person name="Eisen J.A."/>
            <person name="Markowitz V."/>
            <person name="Hugenholtz P."/>
            <person name="Kyrpides N.C."/>
            <person name="Klenk H.P."/>
            <person name="Lapidus A."/>
        </authorList>
    </citation>
    <scope>NUCLEOTIDE SEQUENCE</scope>
    <source>
        <strain evidence="7 8">DSM 18011</strain>
    </source>
</reference>
<dbReference type="STRING" id="679937.Bcop_1473"/>
<dbReference type="GO" id="GO:0015385">
    <property type="term" value="F:sodium:proton antiporter activity"/>
    <property type="evidence" value="ECO:0007669"/>
    <property type="project" value="UniProtKB-UniRule"/>
</dbReference>
<feature type="transmembrane region" description="Helical" evidence="6">
    <location>
        <begin position="220"/>
        <end position="248"/>
    </location>
</feature>
<dbReference type="GO" id="GO:0006885">
    <property type="term" value="P:regulation of pH"/>
    <property type="evidence" value="ECO:0007669"/>
    <property type="project" value="UniProtKB-UniRule"/>
</dbReference>
<evidence type="ECO:0000256" key="1">
    <source>
        <dbReference type="ARBA" id="ARBA00004429"/>
    </source>
</evidence>
<evidence type="ECO:0000256" key="5">
    <source>
        <dbReference type="ARBA" id="ARBA00023136"/>
    </source>
</evidence>
<sequence length="452" mass="49315">MQKTKSKNYSLLSTLKHRINGGMVLMTVAVLAMIIANSPLGDVYQDFWNYPVSLQIGDFNLFSHNGHPLTLMQFINDALMALFFFSVGLEIKREVMVGELSSLRKAMLPVIAAFGGMIFPVLLYFSVAHTSPESSGLAIPMATDIAFSLGVLSLFGKRVPLSLKVFLTAFAVVDDIGGILIIAFFYTSDLATSYLLASAVVLAILYLGNRLGVMHRIFYIGFGIIMWYFFLQSGIHCTIAGVIIAFMIPAKPRLHVTHYVNRIRESISKFPNFDKKEGEKIVLDPAQINELKSIEAASNRVISPLQSLENSMHGWVNYFIMPLFAFANAGVVLSGGTETFGTVTLAVFLGLTVGKFIGVYSFTFLAIKLRLVNMPTGMTWKNLSGIALLGGIGFTVSLFIANLSFANGHADLLNQAKLGVLLGTITAGLLGYIVLNIVLPKEDVVEEKEAAK</sequence>
<evidence type="ECO:0000256" key="3">
    <source>
        <dbReference type="ARBA" id="ARBA00022692"/>
    </source>
</evidence>
<feature type="transmembrane region" description="Helical" evidence="6">
    <location>
        <begin position="315"/>
        <end position="333"/>
    </location>
</feature>
<feature type="transmembrane region" description="Helical" evidence="6">
    <location>
        <begin position="418"/>
        <end position="439"/>
    </location>
</feature>
<name>F3ZPT1_9BACE</name>
<keyword evidence="6" id="KW-0739">Sodium transport</keyword>
<keyword evidence="5 6" id="KW-0472">Membrane</keyword>
<dbReference type="PANTHER" id="PTHR30341">
    <property type="entry name" value="SODIUM ION/PROTON ANTIPORTER NHAA-RELATED"/>
    <property type="match status" value="1"/>
</dbReference>
<dbReference type="OrthoDB" id="9808135at2"/>
<dbReference type="PANTHER" id="PTHR30341:SF0">
    <property type="entry name" value="NA(+)_H(+) ANTIPORTER NHAA"/>
    <property type="match status" value="1"/>
</dbReference>
<dbReference type="Proteomes" id="UP000018439">
    <property type="component" value="Chromosome"/>
</dbReference>
<keyword evidence="6" id="KW-0406">Ion transport</keyword>
<keyword evidence="3 6" id="KW-0812">Transmembrane</keyword>
<comment type="function">
    <text evidence="6">Na(+)/H(+) antiporter that extrudes sodium in exchange for external protons.</text>
</comment>
<evidence type="ECO:0000256" key="4">
    <source>
        <dbReference type="ARBA" id="ARBA00022989"/>
    </source>
</evidence>
<feature type="transmembrane region" description="Helical" evidence="6">
    <location>
        <begin position="103"/>
        <end position="125"/>
    </location>
</feature>
<dbReference type="HAMAP" id="MF_01844">
    <property type="entry name" value="NhaA"/>
    <property type="match status" value="1"/>
</dbReference>
<keyword evidence="4 6" id="KW-1133">Transmembrane helix</keyword>
<dbReference type="GO" id="GO:0005886">
    <property type="term" value="C:plasma membrane"/>
    <property type="evidence" value="ECO:0007669"/>
    <property type="project" value="UniProtKB-SubCell"/>
</dbReference>
<keyword evidence="6" id="KW-0050">Antiport</keyword>
<keyword evidence="6" id="KW-0915">Sodium</keyword>
<feature type="transmembrane region" description="Helical" evidence="6">
    <location>
        <begin position="191"/>
        <end position="208"/>
    </location>
</feature>
<dbReference type="InterPro" id="IPR004670">
    <property type="entry name" value="NhaA"/>
</dbReference>
<keyword evidence="6" id="KW-0813">Transport</keyword>
<comment type="subcellular location">
    <subcellularLocation>
        <location evidence="1">Cell inner membrane</location>
        <topology evidence="1">Multi-pass membrane protein</topology>
    </subcellularLocation>
    <subcellularLocation>
        <location evidence="6">Cell membrane</location>
        <topology evidence="6">Multi-pass membrane protein</topology>
    </subcellularLocation>
</comment>
<feature type="transmembrane region" description="Helical" evidence="6">
    <location>
        <begin position="386"/>
        <end position="406"/>
    </location>
</feature>
<keyword evidence="8" id="KW-1185">Reference proteome</keyword>